<feature type="compositionally biased region" description="Acidic residues" evidence="1">
    <location>
        <begin position="24"/>
        <end position="37"/>
    </location>
</feature>
<dbReference type="Proteomes" id="UP001168537">
    <property type="component" value="Unassembled WGS sequence"/>
</dbReference>
<evidence type="ECO:0000313" key="3">
    <source>
        <dbReference type="EMBL" id="MDN4163476.1"/>
    </source>
</evidence>
<keyword evidence="4" id="KW-1185">Reference proteome</keyword>
<feature type="transmembrane region" description="Helical" evidence="2">
    <location>
        <begin position="88"/>
        <end position="107"/>
    </location>
</feature>
<sequence>MQRDDEDDVWRSIVENYGDRPTLDDEPAEPELPEPEPEPDRPTAFAGASAYDVPLPQDPESDLARSADERFVPPVPPPVPRPRGLRGAAWLGVFGAPAVLLLALVLSIGLPRFVSLLLVASFVAGFVFLVVQMPRGPRDPWDDGAQV</sequence>
<proteinExistence type="predicted"/>
<organism evidence="3 4">
    <name type="scientific">Nocardioides abyssi</name>
    <dbReference type="NCBI Taxonomy" id="3058370"/>
    <lineage>
        <taxon>Bacteria</taxon>
        <taxon>Bacillati</taxon>
        <taxon>Actinomycetota</taxon>
        <taxon>Actinomycetes</taxon>
        <taxon>Propionibacteriales</taxon>
        <taxon>Nocardioidaceae</taxon>
        <taxon>Nocardioides</taxon>
    </lineage>
</organism>
<feature type="region of interest" description="Disordered" evidence="1">
    <location>
        <begin position="1"/>
        <end position="78"/>
    </location>
</feature>
<evidence type="ECO:0000313" key="4">
    <source>
        <dbReference type="Proteomes" id="UP001168537"/>
    </source>
</evidence>
<feature type="transmembrane region" description="Helical" evidence="2">
    <location>
        <begin position="113"/>
        <end position="131"/>
    </location>
</feature>
<keyword evidence="2" id="KW-0812">Transmembrane</keyword>
<comment type="caution">
    <text evidence="3">The sequence shown here is derived from an EMBL/GenBank/DDBJ whole genome shotgun (WGS) entry which is preliminary data.</text>
</comment>
<evidence type="ECO:0000256" key="1">
    <source>
        <dbReference type="SAM" id="MobiDB-lite"/>
    </source>
</evidence>
<feature type="compositionally biased region" description="Basic and acidic residues" evidence="1">
    <location>
        <begin position="62"/>
        <end position="71"/>
    </location>
</feature>
<keyword evidence="2" id="KW-0472">Membrane</keyword>
<protein>
    <recommendedName>
        <fullName evidence="5">DUF308 domain-containing protein</fullName>
    </recommendedName>
</protein>
<dbReference type="RefSeq" id="WP_300962790.1">
    <property type="nucleotide sequence ID" value="NZ_JAUHJR010000013.1"/>
</dbReference>
<evidence type="ECO:0008006" key="5">
    <source>
        <dbReference type="Google" id="ProtNLM"/>
    </source>
</evidence>
<evidence type="ECO:0000256" key="2">
    <source>
        <dbReference type="SAM" id="Phobius"/>
    </source>
</evidence>
<dbReference type="EMBL" id="JAUHJR010000013">
    <property type="protein sequence ID" value="MDN4163476.1"/>
    <property type="molecule type" value="Genomic_DNA"/>
</dbReference>
<accession>A0ABT8F091</accession>
<keyword evidence="2" id="KW-1133">Transmembrane helix</keyword>
<name>A0ABT8F091_9ACTN</name>
<reference evidence="3" key="1">
    <citation type="submission" date="2023-06" db="EMBL/GenBank/DDBJ databases">
        <title>Draft genome sequence of Nocardioides sp. SOB72.</title>
        <authorList>
            <person name="Zhang G."/>
        </authorList>
    </citation>
    <scope>NUCLEOTIDE SEQUENCE</scope>
    <source>
        <strain evidence="3">SOB72</strain>
    </source>
</reference>
<gene>
    <name evidence="3" type="ORF">QWY29_19055</name>
</gene>